<sequence>MIEVRDLVKRYGRHTAVDHLSFTVEQGQVYGFLGPNGAGKSTTMNIMTGYLGPTEGEVLVDGHSMTDEPEKARRHIGYLPEQPPLYVDMTVTEYLLFAAELKKVPARGRSGEVKRVMERTMLTDVAGRLIRNLSKGYKQRVGIAQALLGNPEIVILDEPTVGLDPKQIIEIRTLIRDLAREHTVILSSHILAEVQAVCDRILIIHHGKMVASGTPEELERQLAGTTALEVTLKADEAAGRNLLRGVSGAGAVSYRPGAAEGESTFRVESRKGDLREKIFQACAAEGVALLGLRSAGMTLEDVFLKLTADDGVPAEPSAARGEKEEDEAE</sequence>
<dbReference type="EMBL" id="JBBMFK010000009">
    <property type="protein sequence ID" value="MEQ2443206.1"/>
    <property type="molecule type" value="Genomic_DNA"/>
</dbReference>
<reference evidence="7 8" key="1">
    <citation type="submission" date="2024-03" db="EMBL/GenBank/DDBJ databases">
        <title>Human intestinal bacterial collection.</title>
        <authorList>
            <person name="Pauvert C."/>
            <person name="Hitch T.C.A."/>
            <person name="Clavel T."/>
        </authorList>
    </citation>
    <scope>NUCLEOTIDE SEQUENCE [LARGE SCALE GENOMIC DNA]</scope>
    <source>
        <strain evidence="7 8">CLA-AP-H29</strain>
    </source>
</reference>
<keyword evidence="4 7" id="KW-0067">ATP-binding</keyword>
<proteinExistence type="inferred from homology"/>
<dbReference type="Proteomes" id="UP001464378">
    <property type="component" value="Unassembled WGS sequence"/>
</dbReference>
<dbReference type="PANTHER" id="PTHR43335">
    <property type="entry name" value="ABC TRANSPORTER, ATP-BINDING PROTEIN"/>
    <property type="match status" value="1"/>
</dbReference>
<dbReference type="InterPro" id="IPR003593">
    <property type="entry name" value="AAA+_ATPase"/>
</dbReference>
<dbReference type="SMART" id="SM00382">
    <property type="entry name" value="AAA"/>
    <property type="match status" value="1"/>
</dbReference>
<evidence type="ECO:0000256" key="1">
    <source>
        <dbReference type="ARBA" id="ARBA00005417"/>
    </source>
</evidence>
<dbReference type="Pfam" id="PF00005">
    <property type="entry name" value="ABC_tran"/>
    <property type="match status" value="1"/>
</dbReference>
<dbReference type="SUPFAM" id="SSF52540">
    <property type="entry name" value="P-loop containing nucleoside triphosphate hydrolases"/>
    <property type="match status" value="1"/>
</dbReference>
<dbReference type="PANTHER" id="PTHR43335:SF4">
    <property type="entry name" value="ABC TRANSPORTER, ATP-BINDING PROTEIN"/>
    <property type="match status" value="1"/>
</dbReference>
<name>A0ABV1E7D0_9FIRM</name>
<evidence type="ECO:0000256" key="5">
    <source>
        <dbReference type="SAM" id="MobiDB-lite"/>
    </source>
</evidence>
<keyword evidence="3" id="KW-0547">Nucleotide-binding</keyword>
<evidence type="ECO:0000256" key="4">
    <source>
        <dbReference type="ARBA" id="ARBA00022840"/>
    </source>
</evidence>
<protein>
    <submittedName>
        <fullName evidence="7">ABC transporter ATP-binding protein</fullName>
    </submittedName>
</protein>
<comment type="caution">
    <text evidence="7">The sequence shown here is derived from an EMBL/GenBank/DDBJ whole genome shotgun (WGS) entry which is preliminary data.</text>
</comment>
<feature type="region of interest" description="Disordered" evidence="5">
    <location>
        <begin position="310"/>
        <end position="329"/>
    </location>
</feature>
<evidence type="ECO:0000259" key="6">
    <source>
        <dbReference type="PROSITE" id="PS50893"/>
    </source>
</evidence>
<comment type="similarity">
    <text evidence="1">Belongs to the ABC transporter superfamily.</text>
</comment>
<organism evidence="7 8">
    <name type="scientific">Pseudoflavonifractor intestinihominis</name>
    <dbReference type="NCBI Taxonomy" id="3133171"/>
    <lineage>
        <taxon>Bacteria</taxon>
        <taxon>Bacillati</taxon>
        <taxon>Bacillota</taxon>
        <taxon>Clostridia</taxon>
        <taxon>Eubacteriales</taxon>
        <taxon>Oscillospiraceae</taxon>
        <taxon>Pseudoflavonifractor</taxon>
    </lineage>
</organism>
<keyword evidence="2" id="KW-0813">Transport</keyword>
<dbReference type="InterPro" id="IPR003439">
    <property type="entry name" value="ABC_transporter-like_ATP-bd"/>
</dbReference>
<accession>A0ABV1E7D0</accession>
<dbReference type="RefSeq" id="WP_294517013.1">
    <property type="nucleotide sequence ID" value="NZ_JBBMFK010000009.1"/>
</dbReference>
<dbReference type="InterPro" id="IPR027417">
    <property type="entry name" value="P-loop_NTPase"/>
</dbReference>
<dbReference type="CDD" id="cd03230">
    <property type="entry name" value="ABC_DR_subfamily_A"/>
    <property type="match status" value="1"/>
</dbReference>
<dbReference type="Gene3D" id="3.40.50.300">
    <property type="entry name" value="P-loop containing nucleotide triphosphate hydrolases"/>
    <property type="match status" value="1"/>
</dbReference>
<evidence type="ECO:0000256" key="3">
    <source>
        <dbReference type="ARBA" id="ARBA00022741"/>
    </source>
</evidence>
<evidence type="ECO:0000256" key="2">
    <source>
        <dbReference type="ARBA" id="ARBA00022448"/>
    </source>
</evidence>
<feature type="domain" description="ABC transporter" evidence="6">
    <location>
        <begin position="2"/>
        <end position="231"/>
    </location>
</feature>
<keyword evidence="8" id="KW-1185">Reference proteome</keyword>
<dbReference type="GO" id="GO:0005524">
    <property type="term" value="F:ATP binding"/>
    <property type="evidence" value="ECO:0007669"/>
    <property type="project" value="UniProtKB-KW"/>
</dbReference>
<gene>
    <name evidence="7" type="ORF">WMO64_06965</name>
</gene>
<evidence type="ECO:0000313" key="7">
    <source>
        <dbReference type="EMBL" id="MEQ2443206.1"/>
    </source>
</evidence>
<evidence type="ECO:0000313" key="8">
    <source>
        <dbReference type="Proteomes" id="UP001464378"/>
    </source>
</evidence>
<dbReference type="PROSITE" id="PS50893">
    <property type="entry name" value="ABC_TRANSPORTER_2"/>
    <property type="match status" value="1"/>
</dbReference>